<proteinExistence type="predicted"/>
<organism evidence="1 2">
    <name type="scientific">Ajellomyces capsulatus (strain H88)</name>
    <name type="common">Darling's disease fungus</name>
    <name type="synonym">Histoplasma capsulatum</name>
    <dbReference type="NCBI Taxonomy" id="544711"/>
    <lineage>
        <taxon>Eukaryota</taxon>
        <taxon>Fungi</taxon>
        <taxon>Dikarya</taxon>
        <taxon>Ascomycota</taxon>
        <taxon>Pezizomycotina</taxon>
        <taxon>Eurotiomycetes</taxon>
        <taxon>Eurotiomycetidae</taxon>
        <taxon>Onygenales</taxon>
        <taxon>Ajellomycetaceae</taxon>
        <taxon>Histoplasma</taxon>
    </lineage>
</organism>
<gene>
    <name evidence="1" type="ORF">I7I53_11427</name>
</gene>
<dbReference type="AlphaFoldDB" id="A0A8A1LDD6"/>
<dbReference type="EMBL" id="CP069102">
    <property type="protein sequence ID" value="QSS50653.1"/>
    <property type="molecule type" value="Genomic_DNA"/>
</dbReference>
<evidence type="ECO:0000313" key="1">
    <source>
        <dbReference type="EMBL" id="QSS50653.1"/>
    </source>
</evidence>
<accession>A0A8A1LDD6</accession>
<reference evidence="1" key="1">
    <citation type="submission" date="2021-01" db="EMBL/GenBank/DDBJ databases">
        <title>Chromosome-level genome assembly of a human fungal pathogen reveals clustering of transcriptionally co-regulated genes.</title>
        <authorList>
            <person name="Voorhies M."/>
            <person name="Cohen S."/>
            <person name="Shea T.P."/>
            <person name="Petrus S."/>
            <person name="Munoz J.F."/>
            <person name="Poplawski S."/>
            <person name="Goldman W.E."/>
            <person name="Michael T."/>
            <person name="Cuomo C.A."/>
            <person name="Sil A."/>
            <person name="Beyhan S."/>
        </authorList>
    </citation>
    <scope>NUCLEOTIDE SEQUENCE</scope>
    <source>
        <strain evidence="1">H88</strain>
    </source>
</reference>
<dbReference type="Proteomes" id="UP000663419">
    <property type="component" value="Chromosome 1"/>
</dbReference>
<evidence type="ECO:0000313" key="2">
    <source>
        <dbReference type="Proteomes" id="UP000663419"/>
    </source>
</evidence>
<name>A0A8A1LDD6_AJEC8</name>
<protein>
    <submittedName>
        <fullName evidence="1">Uncharacterized protein</fullName>
    </submittedName>
</protein>
<sequence>MMLTWVLSLQKRCLIHYITLFPPGGGPSMISLVPYPFGDRRECLVYSSWVVDLDNDLVTLRKKDRNHYQIRLSQELPTTPVDVFRASCNDITFQQLATAIIRIVPFDFDAKEIYCGHAGTGRVVETGFRSCHSF</sequence>
<dbReference type="VEuPathDB" id="FungiDB:I7I53_11427"/>